<dbReference type="GO" id="GO:0003677">
    <property type="term" value="F:DNA binding"/>
    <property type="evidence" value="ECO:0007669"/>
    <property type="project" value="UniProtKB-KW"/>
</dbReference>
<evidence type="ECO:0000313" key="6">
    <source>
        <dbReference type="EMBL" id="SDP95027.1"/>
    </source>
</evidence>
<evidence type="ECO:0000259" key="4">
    <source>
        <dbReference type="PROSITE" id="PS51192"/>
    </source>
</evidence>
<protein>
    <submittedName>
        <fullName evidence="6">Competence protein ComFA</fullName>
    </submittedName>
</protein>
<dbReference type="FunFam" id="3.40.50.300:FF:001736">
    <property type="entry name" value="COMF operon protein 1"/>
    <property type="match status" value="1"/>
</dbReference>
<keyword evidence="2" id="KW-0067">ATP-binding</keyword>
<evidence type="ECO:0000256" key="2">
    <source>
        <dbReference type="ARBA" id="ARBA00022840"/>
    </source>
</evidence>
<evidence type="ECO:0000259" key="5">
    <source>
        <dbReference type="PROSITE" id="PS51194"/>
    </source>
</evidence>
<keyword evidence="7" id="KW-1185">Reference proteome</keyword>
<dbReference type="Gene3D" id="3.40.50.300">
    <property type="entry name" value="P-loop containing nucleotide triphosphate hydrolases"/>
    <property type="match status" value="2"/>
</dbReference>
<evidence type="ECO:0000313" key="7">
    <source>
        <dbReference type="Proteomes" id="UP000199159"/>
    </source>
</evidence>
<dbReference type="RefSeq" id="WP_090859244.1">
    <property type="nucleotide sequence ID" value="NZ_FNJU01000017.1"/>
</dbReference>
<dbReference type="InterPro" id="IPR011545">
    <property type="entry name" value="DEAD/DEAH_box_helicase_dom"/>
</dbReference>
<sequence length="500" mass="56510">MKFTKINQLLVPNVTTPCENTSFIPISHFPDKIHTTPRNPGFHFSTELQDFLQGKQLLFDDLPFPIELIQQHYENGFVSYRPGIAYGQDLFCNRCGNEDSFLFSAFHCARCHSECFYCRKCITMGRISQCTPLVSWIGPEINIITLEHPLKWSGQLSLAQQTASTEVVKVINENREILCWAVCGAGKTEVLFDGIAQAILNGKRVCLATPRTDVVIELVPRMKAAFPHTEVIALYGGSEDRHKFAPLTLSTTHQLLRFYRAFDVVIIDEADAFPYSSEPMLEYAVQHSKKPDASTVYLSATPSPAWQHEVKQGKRHAITIPARYHKRPLPVPTFKWCGNWRKLLKKKQIPAILTKWILNHLSNRKQAFLFIPHVHEAESLVSLLKKLDSRITAVYSEDQNRKEKVTSFRQGEIPILITTTILERGVTVPNIDVAVLGAEDAIFTESALVQISGRVGRSASYPTGDITFFHYGKTKAMIAAKTHIEDMNKEGFKRNLLIGE</sequence>
<organism evidence="6 7">
    <name type="scientific">Litchfieldia salsa</name>
    <dbReference type="NCBI Taxonomy" id="930152"/>
    <lineage>
        <taxon>Bacteria</taxon>
        <taxon>Bacillati</taxon>
        <taxon>Bacillota</taxon>
        <taxon>Bacilli</taxon>
        <taxon>Bacillales</taxon>
        <taxon>Bacillaceae</taxon>
        <taxon>Litchfieldia</taxon>
    </lineage>
</organism>
<accession>A0A1H0WWI3</accession>
<gene>
    <name evidence="6" type="ORF">SAMN05216565_11753</name>
</gene>
<dbReference type="OrthoDB" id="2077914at2"/>
<feature type="domain" description="Helicase C-terminal" evidence="5">
    <location>
        <begin position="353"/>
        <end position="500"/>
    </location>
</feature>
<dbReference type="GO" id="GO:0006302">
    <property type="term" value="P:double-strand break repair"/>
    <property type="evidence" value="ECO:0007669"/>
    <property type="project" value="TreeGrafter"/>
</dbReference>
<dbReference type="Pfam" id="PF00271">
    <property type="entry name" value="Helicase_C"/>
    <property type="match status" value="1"/>
</dbReference>
<evidence type="ECO:0000256" key="3">
    <source>
        <dbReference type="ARBA" id="ARBA00023125"/>
    </source>
</evidence>
<dbReference type="GO" id="GO:0006270">
    <property type="term" value="P:DNA replication initiation"/>
    <property type="evidence" value="ECO:0007669"/>
    <property type="project" value="TreeGrafter"/>
</dbReference>
<dbReference type="FunFam" id="3.40.50.300:FF:001697">
    <property type="entry name" value="ComF operon protein 1"/>
    <property type="match status" value="1"/>
</dbReference>
<dbReference type="STRING" id="930152.SAMN05216565_11753"/>
<dbReference type="Pfam" id="PF00270">
    <property type="entry name" value="DEAD"/>
    <property type="match status" value="1"/>
</dbReference>
<dbReference type="InterPro" id="IPR014001">
    <property type="entry name" value="Helicase_ATP-bd"/>
</dbReference>
<dbReference type="SUPFAM" id="SSF52540">
    <property type="entry name" value="P-loop containing nucleoside triphosphate hydrolases"/>
    <property type="match status" value="1"/>
</dbReference>
<dbReference type="SMART" id="SM00487">
    <property type="entry name" value="DEXDc"/>
    <property type="match status" value="1"/>
</dbReference>
<dbReference type="GO" id="GO:0043138">
    <property type="term" value="F:3'-5' DNA helicase activity"/>
    <property type="evidence" value="ECO:0007669"/>
    <property type="project" value="TreeGrafter"/>
</dbReference>
<dbReference type="PANTHER" id="PTHR30580:SF1">
    <property type="entry name" value="COMF OPERON PROTEIN 1"/>
    <property type="match status" value="1"/>
</dbReference>
<keyword evidence="3" id="KW-0238">DNA-binding</keyword>
<dbReference type="GO" id="GO:0006310">
    <property type="term" value="P:DNA recombination"/>
    <property type="evidence" value="ECO:0007669"/>
    <property type="project" value="TreeGrafter"/>
</dbReference>
<feature type="domain" description="Helicase ATP-binding" evidence="4">
    <location>
        <begin position="168"/>
        <end position="320"/>
    </location>
</feature>
<dbReference type="InterPro" id="IPR027417">
    <property type="entry name" value="P-loop_NTPase"/>
</dbReference>
<evidence type="ECO:0000256" key="1">
    <source>
        <dbReference type="ARBA" id="ARBA00022741"/>
    </source>
</evidence>
<dbReference type="EMBL" id="FNJU01000017">
    <property type="protein sequence ID" value="SDP95027.1"/>
    <property type="molecule type" value="Genomic_DNA"/>
</dbReference>
<dbReference type="AlphaFoldDB" id="A0A1H0WWI3"/>
<keyword evidence="1" id="KW-0547">Nucleotide-binding</keyword>
<dbReference type="SMART" id="SM00490">
    <property type="entry name" value="HELICc"/>
    <property type="match status" value="1"/>
</dbReference>
<reference evidence="7" key="1">
    <citation type="submission" date="2016-10" db="EMBL/GenBank/DDBJ databases">
        <authorList>
            <person name="Varghese N."/>
            <person name="Submissions S."/>
        </authorList>
    </citation>
    <scope>NUCLEOTIDE SEQUENCE [LARGE SCALE GENOMIC DNA]</scope>
    <source>
        <strain evidence="7">IBRC-M10078</strain>
    </source>
</reference>
<dbReference type="PANTHER" id="PTHR30580">
    <property type="entry name" value="PRIMOSOMAL PROTEIN N"/>
    <property type="match status" value="1"/>
</dbReference>
<dbReference type="GO" id="GO:0005524">
    <property type="term" value="F:ATP binding"/>
    <property type="evidence" value="ECO:0007669"/>
    <property type="project" value="UniProtKB-KW"/>
</dbReference>
<dbReference type="CDD" id="cd17925">
    <property type="entry name" value="DEXDc_ComFA"/>
    <property type="match status" value="1"/>
</dbReference>
<dbReference type="InterPro" id="IPR001650">
    <property type="entry name" value="Helicase_C-like"/>
</dbReference>
<dbReference type="Proteomes" id="UP000199159">
    <property type="component" value="Unassembled WGS sequence"/>
</dbReference>
<proteinExistence type="predicted"/>
<dbReference type="PROSITE" id="PS51194">
    <property type="entry name" value="HELICASE_CTER"/>
    <property type="match status" value="1"/>
</dbReference>
<name>A0A1H0WWI3_9BACI</name>
<dbReference type="PROSITE" id="PS51192">
    <property type="entry name" value="HELICASE_ATP_BIND_1"/>
    <property type="match status" value="1"/>
</dbReference>